<organism evidence="1">
    <name type="scientific">Siphoviridae sp. ctVFv13</name>
    <dbReference type="NCBI Taxonomy" id="2827576"/>
    <lineage>
        <taxon>Viruses</taxon>
        <taxon>Duplodnaviria</taxon>
        <taxon>Heunggongvirae</taxon>
        <taxon>Uroviricota</taxon>
        <taxon>Caudoviricetes</taxon>
    </lineage>
</organism>
<dbReference type="EMBL" id="BK015893">
    <property type="protein sequence ID" value="DAD72046.1"/>
    <property type="molecule type" value="Genomic_DNA"/>
</dbReference>
<sequence length="121" mass="13391">MSYDISLCDPVTHEPLKADSAHFIAGGKRAMGGTKELWINVTYNYGHFYYRPEVFGDGGIRSIYGKTGAESIPMLEKAISALGDDIDDSDYWNATEGNSKRALYGLLAFAKMRPDDVWDGD</sequence>
<name>A0A8S5LQ26_9CAUD</name>
<protein>
    <submittedName>
        <fullName evidence="1">Uncharacterized protein</fullName>
    </submittedName>
</protein>
<proteinExistence type="predicted"/>
<accession>A0A8S5LQ26</accession>
<evidence type="ECO:0000313" key="1">
    <source>
        <dbReference type="EMBL" id="DAD72046.1"/>
    </source>
</evidence>
<reference evidence="1" key="1">
    <citation type="journal article" date="2021" name="Proc. Natl. Acad. Sci. U.S.A.">
        <title>A Catalog of Tens of Thousands of Viruses from Human Metagenomes Reveals Hidden Associations with Chronic Diseases.</title>
        <authorList>
            <person name="Tisza M.J."/>
            <person name="Buck C.B."/>
        </authorList>
    </citation>
    <scope>NUCLEOTIDE SEQUENCE</scope>
    <source>
        <strain evidence="1">CtVFv13</strain>
    </source>
</reference>